<feature type="coiled-coil region" evidence="1">
    <location>
        <begin position="78"/>
        <end position="140"/>
    </location>
</feature>
<sequence length="617" mass="71386">MRLAEDRFRAKEKEWWRIESALRGEIDFLKNNNDQGGREVYRAFQEQLASFKQEVTAFRGERRTSRVPFSFPMGGTTIDDEDERISELETEVQTNTSRIKALEEINTSLTRKNADVSKENEKLREEIENLQDKCSRIEDRSSEREVRIKELEVLLASAKKNTVLPVGSEHKHTTKNDKFSELGIEDILRENAELQASLQRYERQITDLKASHEQQLAFQEARQNEQLTQIGDLLRQSEGTRLRSSPHNSLKASAADLFQELQDLILKENDQSLRRKGEMDSVVVDKFLKDKIDCVDDVMRSLEAAWANEEESKREIIKLRHENAELVAAIGGSEQRGKEDELRRDVPHLDPREEQRQRDIQREQAERDHLTEQLDSLQYDNKLKDDKIHDLQARLNELENRLKNDQEFLRRHDNISKENAIEQRMRKLEAAIVEKEADLSEFSKSKDKRIQELNSQLAAMRNANDGLWKQLVNLQEKNSASQGRPSSGRASRTPRGSARRHSIEHLAYSQTSTQASEERRRTVVADGAHLAVTIVELSDVMRNGKPITEPGYVIIKGKSVKEKYKTSVKELASVIRFDETFIFYLAQPDEDVITLHVYYKAKNSSREFHVGDACFTM</sequence>
<comment type="caution">
    <text evidence="4">The sequence shown here is derived from an EMBL/GenBank/DDBJ whole genome shotgun (WGS) entry which is preliminary data.</text>
</comment>
<evidence type="ECO:0000313" key="4">
    <source>
        <dbReference type="EMBL" id="RNE96098.1"/>
    </source>
</evidence>
<dbReference type="CDD" id="cd00030">
    <property type="entry name" value="C2"/>
    <property type="match status" value="1"/>
</dbReference>
<protein>
    <submittedName>
        <fullName evidence="4">Viral A-type inclusion protein</fullName>
    </submittedName>
</protein>
<organism evidence="4 5">
    <name type="scientific">Trypanosoma conorhini</name>
    <dbReference type="NCBI Taxonomy" id="83891"/>
    <lineage>
        <taxon>Eukaryota</taxon>
        <taxon>Discoba</taxon>
        <taxon>Euglenozoa</taxon>
        <taxon>Kinetoplastea</taxon>
        <taxon>Metakinetoplastina</taxon>
        <taxon>Trypanosomatida</taxon>
        <taxon>Trypanosomatidae</taxon>
        <taxon>Trypanosoma</taxon>
    </lineage>
</organism>
<reference evidence="4 5" key="1">
    <citation type="journal article" date="2018" name="BMC Genomics">
        <title>Genomic comparison of Trypanosoma conorhini and Trypanosoma rangeli to Trypanosoma cruzi strains of high and low virulence.</title>
        <authorList>
            <person name="Bradwell K.R."/>
            <person name="Koparde V.N."/>
            <person name="Matveyev A.V."/>
            <person name="Serrano M.G."/>
            <person name="Alves J.M."/>
            <person name="Parikh H."/>
            <person name="Huang B."/>
            <person name="Lee V."/>
            <person name="Espinosa-Alvarez O."/>
            <person name="Ortiz P.A."/>
            <person name="Costa-Martins A.G."/>
            <person name="Teixeira M.M."/>
            <person name="Buck G.A."/>
        </authorList>
    </citation>
    <scope>NUCLEOTIDE SEQUENCE [LARGE SCALE GENOMIC DNA]</scope>
    <source>
        <strain evidence="4 5">025E</strain>
    </source>
</reference>
<evidence type="ECO:0000313" key="5">
    <source>
        <dbReference type="Proteomes" id="UP000284403"/>
    </source>
</evidence>
<dbReference type="AlphaFoldDB" id="A0A3R7N426"/>
<feature type="region of interest" description="Disordered" evidence="2">
    <location>
        <begin position="330"/>
        <end position="369"/>
    </location>
</feature>
<feature type="region of interest" description="Disordered" evidence="2">
    <location>
        <begin position="476"/>
        <end position="517"/>
    </location>
</feature>
<feature type="domain" description="C2" evidence="3">
    <location>
        <begin position="509"/>
        <end position="617"/>
    </location>
</feature>
<keyword evidence="5" id="KW-1185">Reference proteome</keyword>
<evidence type="ECO:0000256" key="2">
    <source>
        <dbReference type="SAM" id="MobiDB-lite"/>
    </source>
</evidence>
<keyword evidence="1" id="KW-0175">Coiled coil</keyword>
<feature type="compositionally biased region" description="Polar residues" evidence="2">
    <location>
        <begin position="476"/>
        <end position="490"/>
    </location>
</feature>
<gene>
    <name evidence="4" type="ORF">Tco025E_09814</name>
</gene>
<dbReference type="GeneID" id="40323425"/>
<dbReference type="InterPro" id="IPR000008">
    <property type="entry name" value="C2_dom"/>
</dbReference>
<evidence type="ECO:0000256" key="1">
    <source>
        <dbReference type="SAM" id="Coils"/>
    </source>
</evidence>
<dbReference type="RefSeq" id="XP_029223249.1">
    <property type="nucleotide sequence ID" value="XM_029376621.1"/>
</dbReference>
<dbReference type="Pfam" id="PF00168">
    <property type="entry name" value="C2"/>
    <property type="match status" value="1"/>
</dbReference>
<dbReference type="EMBL" id="MKKU01001319">
    <property type="protein sequence ID" value="RNE96098.1"/>
    <property type="molecule type" value="Genomic_DNA"/>
</dbReference>
<name>A0A3R7N426_9TRYP</name>
<dbReference type="Proteomes" id="UP000284403">
    <property type="component" value="Unassembled WGS sequence"/>
</dbReference>
<dbReference type="OrthoDB" id="271924at2759"/>
<evidence type="ECO:0000259" key="3">
    <source>
        <dbReference type="PROSITE" id="PS50004"/>
    </source>
</evidence>
<accession>A0A3R7N426</accession>
<feature type="non-terminal residue" evidence="4">
    <location>
        <position position="617"/>
    </location>
</feature>
<proteinExistence type="predicted"/>
<feature type="coiled-coil region" evidence="1">
    <location>
        <begin position="184"/>
        <end position="211"/>
    </location>
</feature>
<feature type="compositionally biased region" description="Basic and acidic residues" evidence="2">
    <location>
        <begin position="335"/>
        <end position="369"/>
    </location>
</feature>
<dbReference type="PROSITE" id="PS50004">
    <property type="entry name" value="C2"/>
    <property type="match status" value="1"/>
</dbReference>